<dbReference type="Pfam" id="PF00149">
    <property type="entry name" value="Metallophos"/>
    <property type="match status" value="1"/>
</dbReference>
<feature type="domain" description="Calcineurin-like phosphoesterase" evidence="1">
    <location>
        <begin position="18"/>
        <end position="299"/>
    </location>
</feature>
<dbReference type="AlphaFoldDB" id="A0A0D7AFP1"/>
<accession>A0A0D7AFP1</accession>
<dbReference type="OrthoDB" id="783096at2759"/>
<evidence type="ECO:0000313" key="3">
    <source>
        <dbReference type="Proteomes" id="UP000054144"/>
    </source>
</evidence>
<evidence type="ECO:0000259" key="1">
    <source>
        <dbReference type="Pfam" id="PF00149"/>
    </source>
</evidence>
<dbReference type="CDD" id="cd07383">
    <property type="entry name" value="MPP_Dcr2"/>
    <property type="match status" value="1"/>
</dbReference>
<name>A0A0D7AFP1_9AGAR</name>
<dbReference type="Proteomes" id="UP000054144">
    <property type="component" value="Unassembled WGS sequence"/>
</dbReference>
<reference evidence="2 3" key="1">
    <citation type="journal article" date="2015" name="Fungal Genet. Biol.">
        <title>Evolution of novel wood decay mechanisms in Agaricales revealed by the genome sequences of Fistulina hepatica and Cylindrobasidium torrendii.</title>
        <authorList>
            <person name="Floudas D."/>
            <person name="Held B.W."/>
            <person name="Riley R."/>
            <person name="Nagy L.G."/>
            <person name="Koehler G."/>
            <person name="Ransdell A.S."/>
            <person name="Younus H."/>
            <person name="Chow J."/>
            <person name="Chiniquy J."/>
            <person name="Lipzen A."/>
            <person name="Tritt A."/>
            <person name="Sun H."/>
            <person name="Haridas S."/>
            <person name="LaButti K."/>
            <person name="Ohm R.A."/>
            <person name="Kues U."/>
            <person name="Blanchette R.A."/>
            <person name="Grigoriev I.V."/>
            <person name="Minto R.E."/>
            <person name="Hibbett D.S."/>
        </authorList>
    </citation>
    <scope>NUCLEOTIDE SEQUENCE [LARGE SCALE GENOMIC DNA]</scope>
    <source>
        <strain evidence="2 3">ATCC 64428</strain>
    </source>
</reference>
<feature type="non-terminal residue" evidence="2">
    <location>
        <position position="1"/>
    </location>
</feature>
<dbReference type="GO" id="GO:0016788">
    <property type="term" value="F:hydrolase activity, acting on ester bonds"/>
    <property type="evidence" value="ECO:0007669"/>
    <property type="project" value="TreeGrafter"/>
</dbReference>
<dbReference type="EMBL" id="KN881821">
    <property type="protein sequence ID" value="KIY48716.1"/>
    <property type="molecule type" value="Genomic_DNA"/>
</dbReference>
<keyword evidence="3" id="KW-1185">Reference proteome</keyword>
<dbReference type="Gene3D" id="3.60.21.10">
    <property type="match status" value="1"/>
</dbReference>
<dbReference type="PANTHER" id="PTHR32440">
    <property type="entry name" value="PHOSPHATASE DCR2-RELATED-RELATED"/>
    <property type="match status" value="1"/>
</dbReference>
<organism evidence="2 3">
    <name type="scientific">Fistulina hepatica ATCC 64428</name>
    <dbReference type="NCBI Taxonomy" id="1128425"/>
    <lineage>
        <taxon>Eukaryota</taxon>
        <taxon>Fungi</taxon>
        <taxon>Dikarya</taxon>
        <taxon>Basidiomycota</taxon>
        <taxon>Agaricomycotina</taxon>
        <taxon>Agaricomycetes</taxon>
        <taxon>Agaricomycetidae</taxon>
        <taxon>Agaricales</taxon>
        <taxon>Fistulinaceae</taxon>
        <taxon>Fistulina</taxon>
    </lineage>
</organism>
<dbReference type="InterPro" id="IPR004843">
    <property type="entry name" value="Calcineurin-like_PHP"/>
</dbReference>
<dbReference type="SUPFAM" id="SSF56300">
    <property type="entry name" value="Metallo-dependent phosphatases"/>
    <property type="match status" value="1"/>
</dbReference>
<dbReference type="PANTHER" id="PTHR32440:SF11">
    <property type="entry name" value="METALLOPHOSPHOESTERASE DOMAIN-CONTAINING PROTEIN"/>
    <property type="match status" value="1"/>
</dbReference>
<dbReference type="GO" id="GO:0005737">
    <property type="term" value="C:cytoplasm"/>
    <property type="evidence" value="ECO:0007669"/>
    <property type="project" value="TreeGrafter"/>
</dbReference>
<proteinExistence type="predicted"/>
<protein>
    <submittedName>
        <fullName evidence="2">Metallo-dependent phosphatase</fullName>
    </submittedName>
</protein>
<evidence type="ECO:0000313" key="2">
    <source>
        <dbReference type="EMBL" id="KIY48716.1"/>
    </source>
</evidence>
<sequence>LNPYPDKPRLVFKDNGTFKITVLSDLHYGENPWDAWGPEQDVNSTHLMRMVLPEEQPDYVVINGDLITGEGTHVSVKDNTQHGHHTFKDNATLLIDEIVAPLNDFKIPFSSTYGNHDNEINITHAEEMARERLVAPLSYTRPGPKGVGGIGGPANYWVPFTSSSYNRCTAESPCLVLWFFDSRGTWSSGFQTNGSAMPDWVDVSVADWIKSETEAMESAWGSAENRSAMAFVHIPPLSIFSCPQTLNKTESPGLNADVLGSGSTQATTDSANIGKDEPFWTAVNTYITNLRAVISGHDHGNEWCARDTSKNVIFCFDKHTGYGGYSSTGWGHGIRNIIFTSTDPTADIETWIRLEYGHTRAYLILNAEYDT</sequence>
<dbReference type="InterPro" id="IPR029052">
    <property type="entry name" value="Metallo-depent_PP-like"/>
</dbReference>
<gene>
    <name evidence="2" type="ORF">FISHEDRAFT_42806</name>
</gene>